<dbReference type="GO" id="GO:0022857">
    <property type="term" value="F:transmembrane transporter activity"/>
    <property type="evidence" value="ECO:0007669"/>
    <property type="project" value="InterPro"/>
</dbReference>
<dbReference type="PANTHER" id="PTHR23537:SF1">
    <property type="entry name" value="SUGAR TRANSPORTER"/>
    <property type="match status" value="1"/>
</dbReference>
<organism evidence="7 8">
    <name type="scientific">Amycolatopsis antarctica</name>
    <dbReference type="NCBI Taxonomy" id="1854586"/>
    <lineage>
        <taxon>Bacteria</taxon>
        <taxon>Bacillati</taxon>
        <taxon>Actinomycetota</taxon>
        <taxon>Actinomycetes</taxon>
        <taxon>Pseudonocardiales</taxon>
        <taxon>Pseudonocardiaceae</taxon>
        <taxon>Amycolatopsis</taxon>
    </lineage>
</organism>
<dbReference type="Pfam" id="PF06779">
    <property type="entry name" value="MFS_4"/>
    <property type="match status" value="1"/>
</dbReference>
<evidence type="ECO:0000256" key="3">
    <source>
        <dbReference type="ARBA" id="ARBA00022989"/>
    </source>
</evidence>
<proteinExistence type="predicted"/>
<comment type="subcellular location">
    <subcellularLocation>
        <location evidence="1">Cell membrane</location>
        <topology evidence="1">Multi-pass membrane protein</topology>
    </subcellularLocation>
</comment>
<evidence type="ECO:0000259" key="6">
    <source>
        <dbReference type="PROSITE" id="PS50850"/>
    </source>
</evidence>
<evidence type="ECO:0000256" key="5">
    <source>
        <dbReference type="SAM" id="Phobius"/>
    </source>
</evidence>
<dbReference type="InterPro" id="IPR020846">
    <property type="entry name" value="MFS_dom"/>
</dbReference>
<feature type="transmembrane region" description="Helical" evidence="5">
    <location>
        <begin position="320"/>
        <end position="342"/>
    </location>
</feature>
<feature type="transmembrane region" description="Helical" evidence="5">
    <location>
        <begin position="268"/>
        <end position="288"/>
    </location>
</feature>
<gene>
    <name evidence="7" type="ORF">CFN78_15035</name>
</gene>
<protein>
    <submittedName>
        <fullName evidence="7">MFS transporter</fullName>
    </submittedName>
</protein>
<evidence type="ECO:0000256" key="4">
    <source>
        <dbReference type="ARBA" id="ARBA00023136"/>
    </source>
</evidence>
<dbReference type="PANTHER" id="PTHR23537">
    <property type="match status" value="1"/>
</dbReference>
<feature type="transmembrane region" description="Helical" evidence="5">
    <location>
        <begin position="382"/>
        <end position="403"/>
    </location>
</feature>
<sequence length="411" mass="41127">MVSRARRCYQAVMGTSASPRPDVEPGPLRAAAGLMLGPAVALGLGRFAYALVLPDMRADLSWSFATAGTMNTANALGYLVGALVAARSARRFGERRMFLLSLLVTALLLAASALTGASAAVFLLRLGAGAAGAVSFVVGGGLVARAGRDSTDRTATLALGVYFAGGGAGILLSGLVVPVVLHAGGWRAAWAVIGALSALAVLAVVPVVRRLRQSAPGGRDLAAAPAELRPLIALATCYGLFGAGYIAYMTFIIALLESSGAEPGQVTAFWVLLGGAAAGAGFAWNTVLARLRPGYGTALVLAVLTTGAAIPVVWTGTAGFAVSAVLFGGSFLTVVTAVTGSVRRVLPTDRWTGAIGALTVVFALGQCAGPLLSGALSDGHGGVSAGLTIGAALLAIASVLAFVQGLRRTAD</sequence>
<dbReference type="InterPro" id="IPR010645">
    <property type="entry name" value="MFS_4"/>
</dbReference>
<feature type="transmembrane region" description="Helical" evidence="5">
    <location>
        <begin position="295"/>
        <end position="314"/>
    </location>
</feature>
<dbReference type="Proteomes" id="UP000242444">
    <property type="component" value="Unassembled WGS sequence"/>
</dbReference>
<comment type="caution">
    <text evidence="7">The sequence shown here is derived from an EMBL/GenBank/DDBJ whole genome shotgun (WGS) entry which is preliminary data.</text>
</comment>
<keyword evidence="4 5" id="KW-0472">Membrane</keyword>
<dbReference type="GO" id="GO:0005886">
    <property type="term" value="C:plasma membrane"/>
    <property type="evidence" value="ECO:0007669"/>
    <property type="project" value="UniProtKB-SubCell"/>
</dbReference>
<name>A0A263D1K3_9PSEU</name>
<feature type="transmembrane region" description="Helical" evidence="5">
    <location>
        <begin position="156"/>
        <end position="181"/>
    </location>
</feature>
<dbReference type="Gene3D" id="1.20.1250.20">
    <property type="entry name" value="MFS general substrate transporter like domains"/>
    <property type="match status" value="1"/>
</dbReference>
<dbReference type="SUPFAM" id="SSF103473">
    <property type="entry name" value="MFS general substrate transporter"/>
    <property type="match status" value="1"/>
</dbReference>
<dbReference type="PROSITE" id="PS50850">
    <property type="entry name" value="MFS"/>
    <property type="match status" value="1"/>
</dbReference>
<reference evidence="7 8" key="1">
    <citation type="submission" date="2017-07" db="EMBL/GenBank/DDBJ databases">
        <title>Amycolatopsis antarcticus sp. nov., isolated from the surface of an Antarcticus brown macroalga.</title>
        <authorList>
            <person name="Wang J."/>
            <person name="Leiva S."/>
            <person name="Huang J."/>
            <person name="Huang Y."/>
        </authorList>
    </citation>
    <scope>NUCLEOTIDE SEQUENCE [LARGE SCALE GENOMIC DNA]</scope>
    <source>
        <strain evidence="7 8">AU-G6</strain>
    </source>
</reference>
<feature type="transmembrane region" description="Helical" evidence="5">
    <location>
        <begin position="228"/>
        <end position="256"/>
    </location>
</feature>
<keyword evidence="3 5" id="KW-1133">Transmembrane helix</keyword>
<accession>A0A263D1K3</accession>
<evidence type="ECO:0000256" key="1">
    <source>
        <dbReference type="ARBA" id="ARBA00004651"/>
    </source>
</evidence>
<dbReference type="InParanoid" id="A0A263D1K3"/>
<feature type="transmembrane region" description="Helical" evidence="5">
    <location>
        <begin position="30"/>
        <end position="52"/>
    </location>
</feature>
<feature type="transmembrane region" description="Helical" evidence="5">
    <location>
        <begin position="122"/>
        <end position="144"/>
    </location>
</feature>
<feature type="transmembrane region" description="Helical" evidence="5">
    <location>
        <begin position="354"/>
        <end position="376"/>
    </location>
</feature>
<dbReference type="InterPro" id="IPR036259">
    <property type="entry name" value="MFS_trans_sf"/>
</dbReference>
<feature type="transmembrane region" description="Helical" evidence="5">
    <location>
        <begin position="64"/>
        <end position="85"/>
    </location>
</feature>
<keyword evidence="8" id="KW-1185">Reference proteome</keyword>
<feature type="transmembrane region" description="Helical" evidence="5">
    <location>
        <begin position="97"/>
        <end position="116"/>
    </location>
</feature>
<evidence type="ECO:0000256" key="2">
    <source>
        <dbReference type="ARBA" id="ARBA00022692"/>
    </source>
</evidence>
<evidence type="ECO:0000313" key="8">
    <source>
        <dbReference type="Proteomes" id="UP000242444"/>
    </source>
</evidence>
<evidence type="ECO:0000313" key="7">
    <source>
        <dbReference type="EMBL" id="OZM72322.1"/>
    </source>
</evidence>
<feature type="domain" description="Major facilitator superfamily (MFS) profile" evidence="6">
    <location>
        <begin position="31"/>
        <end position="409"/>
    </location>
</feature>
<feature type="transmembrane region" description="Helical" evidence="5">
    <location>
        <begin position="187"/>
        <end position="208"/>
    </location>
</feature>
<dbReference type="AlphaFoldDB" id="A0A263D1K3"/>
<keyword evidence="2 5" id="KW-0812">Transmembrane</keyword>
<dbReference type="EMBL" id="NKYE01000008">
    <property type="protein sequence ID" value="OZM72322.1"/>
    <property type="molecule type" value="Genomic_DNA"/>
</dbReference>